<evidence type="ECO:0000256" key="6">
    <source>
        <dbReference type="ARBA" id="ARBA00022927"/>
    </source>
</evidence>
<evidence type="ECO:0000256" key="5">
    <source>
        <dbReference type="ARBA" id="ARBA00022490"/>
    </source>
</evidence>
<dbReference type="PANTHER" id="PTHR12596">
    <property type="entry name" value="EXPORTIN 4,7-RELATED"/>
    <property type="match status" value="1"/>
</dbReference>
<keyword evidence="6" id="KW-0653">Protein transport</keyword>
<dbReference type="InterPro" id="IPR011989">
    <property type="entry name" value="ARM-like"/>
</dbReference>
<keyword evidence="10" id="KW-1185">Reference proteome</keyword>
<dbReference type="SUPFAM" id="SSF48371">
    <property type="entry name" value="ARM repeat"/>
    <property type="match status" value="1"/>
</dbReference>
<proteinExistence type="inferred from homology"/>
<name>A0ABP1NM56_XYLVO</name>
<dbReference type="Proteomes" id="UP001642520">
    <property type="component" value="Unassembled WGS sequence"/>
</dbReference>
<dbReference type="Gene3D" id="1.25.10.10">
    <property type="entry name" value="Leucine-rich Repeat Variant"/>
    <property type="match status" value="2"/>
</dbReference>
<comment type="subcellular location">
    <subcellularLocation>
        <location evidence="2">Cytoplasm</location>
    </subcellularLocation>
    <subcellularLocation>
        <location evidence="1">Nucleus</location>
    </subcellularLocation>
</comment>
<comment type="caution">
    <text evidence="9">The sequence shown here is derived from an EMBL/GenBank/DDBJ whole genome shotgun (WGS) entry which is preliminary data.</text>
</comment>
<evidence type="ECO:0000256" key="2">
    <source>
        <dbReference type="ARBA" id="ARBA00004496"/>
    </source>
</evidence>
<evidence type="ECO:0000313" key="9">
    <source>
        <dbReference type="EMBL" id="CAL7940666.1"/>
    </source>
</evidence>
<reference evidence="9 10" key="1">
    <citation type="submission" date="2024-08" db="EMBL/GenBank/DDBJ databases">
        <authorList>
            <person name="Will J Nash"/>
            <person name="Angela Man"/>
            <person name="Seanna McTaggart"/>
            <person name="Kendall Baker"/>
            <person name="Tom Barker"/>
            <person name="Leah Catchpole"/>
            <person name="Alex Durrant"/>
            <person name="Karim Gharbi"/>
            <person name="Naomi Irish"/>
            <person name="Gemy Kaithakottil"/>
            <person name="Debby Ku"/>
            <person name="Aaliyah Providence"/>
            <person name="Felix Shaw"/>
            <person name="David Swarbreck"/>
            <person name="Chris Watkins"/>
            <person name="Ann M. McCartney"/>
            <person name="Giulio Formenti"/>
            <person name="Alice Mouton"/>
            <person name="Noel Vella"/>
            <person name="Bjorn M von Reumont"/>
            <person name="Adriana Vella"/>
            <person name="Wilfried Haerty"/>
        </authorList>
    </citation>
    <scope>NUCLEOTIDE SEQUENCE [LARGE SCALE GENOMIC DNA]</scope>
</reference>
<dbReference type="InterPro" id="IPR044189">
    <property type="entry name" value="XPO4/7-like"/>
</dbReference>
<sequence length="1117" mass="128980">MAEQLLSELENAAQVILAPPNLVSTEQRRSAEEVFLNFRKLKNPYELCRQILETNTNDYILFESVGLIKIAVIREWSSLSQTDTSSLRDYLLRYVINKSNLPPYVKNGILQVIAIIIKRGSVDDSGEARQHILGEVENLIMTGDLPKKIVGCNLISAVMQEYIINVKSTNVDLTYETHFKEKRAFQAADLKRIFKFCIGVIDELIKQDLQENSILFLKHLLPILENIFTWSFVNTRKGFMLIANTMLETGKCPPLQLDKDWQDIILVPTVLESIFTLYWKIRANPQLAHHVRNCLIQMVHLSNVPKDMELQYLTNYTQKFLNFITSVDVIDEEASSIADIMWNLLNCGTFRSLPEIMLNTFLEQLWRLTCIFLQNSIQEESLSGGECLYTEALYTLFYAWTDILFLEYPFSVEILKQASIEIFNIYLQCHLSPPEGVRSIKDSDLEKEEPDNEDKDRVKFKHDLVVIATFGRLVPSYTLPLLAQLIENRTSELRENLNKSMEQMKSLNTVKNDSIIRLYEDIHWLVLMIGHILCSVSHNELPCAPHEIYEYDGEQVREGKVDMDLTLQFLASSENVSSPTDIAIESVGHVIRLVADIFRLCAIEKTTMSVLPHSILSPELSCTLIWFLRQWTYKYFLPTIPDSSKPYLTYAHCFGTDTPGASWFINFLLEKIECNINAYKSEPEVMDETIQLLKSLFSTRKKASYVLKSERFRCIINLATKGQHDFPQVVKRGLMQAVVQAAIGVESDIDQSYWMQTLQPLLERFKQVICNEKFLRYYQQEDIKMQVSDILDCYIGIVQGAHMLELRSLYQYIQPVLREVPNLISLYHNYEEIIQLTLELLFECVKGPEPVLRNFVQTEAAQMSDIYLNAIQNYRRCRANRLTIDSTAEDDSYQDILLLMKLLTNLLWEAVFQDETVFLHGLTIIMPMVTIDLLKFPTFCLQYFQMIESLCKLHTRKVFNLSPELLQPLLASIEFGLLSFGHEVSMLCCNIIHVLTRPIFKSMQDGRPQTQIMAPFLNLLITVILTEQVDSDFISNVGIPICYLIHCYRDEYNRIVQNILSAQSDQHTVQRLTNAFAKLVQDIHSHDLKNSVHIVNRVFTVSFDEFISNVQGFLMVK</sequence>
<evidence type="ECO:0000256" key="3">
    <source>
        <dbReference type="ARBA" id="ARBA00009466"/>
    </source>
</evidence>
<organism evidence="9 10">
    <name type="scientific">Xylocopa violacea</name>
    <name type="common">Violet carpenter bee</name>
    <name type="synonym">Apis violacea</name>
    <dbReference type="NCBI Taxonomy" id="135666"/>
    <lineage>
        <taxon>Eukaryota</taxon>
        <taxon>Metazoa</taxon>
        <taxon>Ecdysozoa</taxon>
        <taxon>Arthropoda</taxon>
        <taxon>Hexapoda</taxon>
        <taxon>Insecta</taxon>
        <taxon>Pterygota</taxon>
        <taxon>Neoptera</taxon>
        <taxon>Endopterygota</taxon>
        <taxon>Hymenoptera</taxon>
        <taxon>Apocrita</taxon>
        <taxon>Aculeata</taxon>
        <taxon>Apoidea</taxon>
        <taxon>Anthophila</taxon>
        <taxon>Apidae</taxon>
        <taxon>Xylocopa</taxon>
        <taxon>Xylocopa</taxon>
    </lineage>
</organism>
<keyword evidence="5" id="KW-0963">Cytoplasm</keyword>
<dbReference type="EMBL" id="CAXAJV020001290">
    <property type="protein sequence ID" value="CAL7940666.1"/>
    <property type="molecule type" value="Genomic_DNA"/>
</dbReference>
<dbReference type="InterPro" id="IPR016024">
    <property type="entry name" value="ARM-type_fold"/>
</dbReference>
<evidence type="ECO:0000313" key="10">
    <source>
        <dbReference type="Proteomes" id="UP001642520"/>
    </source>
</evidence>
<keyword evidence="4" id="KW-0813">Transport</keyword>
<evidence type="ECO:0000256" key="8">
    <source>
        <dbReference type="ARBA" id="ARBA00040444"/>
    </source>
</evidence>
<protein>
    <recommendedName>
        <fullName evidence="8">Exportin-4</fullName>
    </recommendedName>
</protein>
<evidence type="ECO:0000256" key="1">
    <source>
        <dbReference type="ARBA" id="ARBA00004123"/>
    </source>
</evidence>
<dbReference type="PANTHER" id="PTHR12596:SF1">
    <property type="entry name" value="EXPORTIN-4"/>
    <property type="match status" value="1"/>
</dbReference>
<evidence type="ECO:0000256" key="7">
    <source>
        <dbReference type="ARBA" id="ARBA00023242"/>
    </source>
</evidence>
<accession>A0ABP1NM56</accession>
<keyword evidence="7" id="KW-0539">Nucleus</keyword>
<evidence type="ECO:0000256" key="4">
    <source>
        <dbReference type="ARBA" id="ARBA00022448"/>
    </source>
</evidence>
<gene>
    <name evidence="9" type="ORF">XYLVIOL_LOCUS4599</name>
</gene>
<comment type="similarity">
    <text evidence="3">Belongs to the exportin family.</text>
</comment>